<reference evidence="1 2" key="1">
    <citation type="journal article" date="2021" name="BMC Biol.">
        <title>Horizontally acquired antibacterial genes associated with adaptive radiation of ladybird beetles.</title>
        <authorList>
            <person name="Li H.S."/>
            <person name="Tang X.F."/>
            <person name="Huang Y.H."/>
            <person name="Xu Z.Y."/>
            <person name="Chen M.L."/>
            <person name="Du X.Y."/>
            <person name="Qiu B.Y."/>
            <person name="Chen P.T."/>
            <person name="Zhang W."/>
            <person name="Slipinski A."/>
            <person name="Escalona H.E."/>
            <person name="Waterhouse R.M."/>
            <person name="Zwick A."/>
            <person name="Pang H."/>
        </authorList>
    </citation>
    <scope>NUCLEOTIDE SEQUENCE [LARGE SCALE GENOMIC DNA]</scope>
    <source>
        <strain evidence="1">SYSU2018</strain>
    </source>
</reference>
<proteinExistence type="predicted"/>
<dbReference type="AlphaFoldDB" id="A0ABD2N266"/>
<protein>
    <submittedName>
        <fullName evidence="1">Uncharacterized protein</fullName>
    </submittedName>
</protein>
<dbReference type="EMBL" id="JABFTP020000062">
    <property type="protein sequence ID" value="KAL3272811.1"/>
    <property type="molecule type" value="Genomic_DNA"/>
</dbReference>
<sequence>MNLFELKMRMMQLWTKGRYQDSDGYSASEFEIDDHEMAPEWENAALSLRLLESPARGRPIARMRSESGFPLDPLSDGNPIYNTEPVGPAVNTTTIEQFWDFLFTPNVIQMHVEHTNELIEEHCASLIDTGADTQTYLHHTDEEEEKVFIGILYIYIKGKVSNEVTWNLINEYS</sequence>
<organism evidence="1 2">
    <name type="scientific">Cryptolaemus montrouzieri</name>
    <dbReference type="NCBI Taxonomy" id="559131"/>
    <lineage>
        <taxon>Eukaryota</taxon>
        <taxon>Metazoa</taxon>
        <taxon>Ecdysozoa</taxon>
        <taxon>Arthropoda</taxon>
        <taxon>Hexapoda</taxon>
        <taxon>Insecta</taxon>
        <taxon>Pterygota</taxon>
        <taxon>Neoptera</taxon>
        <taxon>Endopterygota</taxon>
        <taxon>Coleoptera</taxon>
        <taxon>Polyphaga</taxon>
        <taxon>Cucujiformia</taxon>
        <taxon>Coccinelloidea</taxon>
        <taxon>Coccinellidae</taxon>
        <taxon>Scymninae</taxon>
        <taxon>Scymnini</taxon>
        <taxon>Cryptolaemus</taxon>
    </lineage>
</organism>
<evidence type="ECO:0000313" key="2">
    <source>
        <dbReference type="Proteomes" id="UP001516400"/>
    </source>
</evidence>
<gene>
    <name evidence="1" type="ORF">HHI36_014271</name>
</gene>
<keyword evidence="2" id="KW-1185">Reference proteome</keyword>
<name>A0ABD2N266_9CUCU</name>
<feature type="non-terminal residue" evidence="1">
    <location>
        <position position="173"/>
    </location>
</feature>
<evidence type="ECO:0000313" key="1">
    <source>
        <dbReference type="EMBL" id="KAL3272811.1"/>
    </source>
</evidence>
<comment type="caution">
    <text evidence="1">The sequence shown here is derived from an EMBL/GenBank/DDBJ whole genome shotgun (WGS) entry which is preliminary data.</text>
</comment>
<accession>A0ABD2N266</accession>
<dbReference type="Proteomes" id="UP001516400">
    <property type="component" value="Unassembled WGS sequence"/>
</dbReference>